<organism evidence="2 3">
    <name type="scientific">Compostibacillus humi</name>
    <dbReference type="NCBI Taxonomy" id="1245525"/>
    <lineage>
        <taxon>Bacteria</taxon>
        <taxon>Bacillati</taxon>
        <taxon>Bacillota</taxon>
        <taxon>Bacilli</taxon>
        <taxon>Bacillales</taxon>
        <taxon>Bacillaceae</taxon>
        <taxon>Compostibacillus</taxon>
    </lineage>
</organism>
<feature type="signal peptide" evidence="1">
    <location>
        <begin position="1"/>
        <end position="22"/>
    </location>
</feature>
<keyword evidence="2" id="KW-0449">Lipoprotein</keyword>
<feature type="chain" id="PRO_5039145612" evidence="1">
    <location>
        <begin position="23"/>
        <end position="376"/>
    </location>
</feature>
<dbReference type="Gene3D" id="3.10.570.10">
    <property type="entry name" value="sex pheromone staph- cam373 precursor domain"/>
    <property type="match status" value="1"/>
</dbReference>
<evidence type="ECO:0000313" key="3">
    <source>
        <dbReference type="Proteomes" id="UP000602050"/>
    </source>
</evidence>
<dbReference type="RefSeq" id="WP_188391462.1">
    <property type="nucleotide sequence ID" value="NZ_BMEV01000016.1"/>
</dbReference>
<evidence type="ECO:0000256" key="1">
    <source>
        <dbReference type="SAM" id="SignalP"/>
    </source>
</evidence>
<keyword evidence="3" id="KW-1185">Reference proteome</keyword>
<comment type="caution">
    <text evidence="2">The sequence shown here is derived from an EMBL/GenBank/DDBJ whole genome shotgun (WGS) entry which is preliminary data.</text>
</comment>
<dbReference type="PIRSF" id="PIRSF012509">
    <property type="entry name" value="CamS"/>
    <property type="match status" value="1"/>
</dbReference>
<proteinExistence type="predicted"/>
<accession>A0A8J2ZS15</accession>
<evidence type="ECO:0000313" key="2">
    <source>
        <dbReference type="EMBL" id="GGH73706.1"/>
    </source>
</evidence>
<gene>
    <name evidence="2" type="primary">yerH</name>
    <name evidence="2" type="ORF">GCM10010978_11860</name>
</gene>
<sequence>MKKISIVLLCTLLLLTSCIPNRNDDEVLQNDETETKTSIVPSHRLSEEEYRIVLPYETSKARGVIVNQVANRVDIYEMEEGLRRHSKEVFNPDELYFQEGQYLTEDMVFDMITEMNPKIDRDKTEDMDLEEAADVFRDNPRYLSHILEQNYLKPGEDNVVELAGVSIGIALKSVYRFQPQIGSPYFEEEIPFQEMMEQGKEIAQKVLEQLRSIEGLTNVPLFIALYREESQASPVPGNYVAKTLVPAGDFSIKDWESINEEYVLFPSDEGKEKYLEDHEIITSFGSEIASFFPNYVGVVGEGFYIDEELQTLTIEIPIEFNGSAEIVGFTQYVYGLIQDMFPNYYDLEVRVTSSEKIESLLTRDAGEDEVNVHILH</sequence>
<dbReference type="PROSITE" id="PS51257">
    <property type="entry name" value="PROKAR_LIPOPROTEIN"/>
    <property type="match status" value="1"/>
</dbReference>
<protein>
    <submittedName>
        <fullName evidence="2">Putative lipoprotein YerH</fullName>
    </submittedName>
</protein>
<reference evidence="2" key="1">
    <citation type="journal article" date="2014" name="Int. J. Syst. Evol. Microbiol.">
        <title>Complete genome sequence of Corynebacterium casei LMG S-19264T (=DSM 44701T), isolated from a smear-ripened cheese.</title>
        <authorList>
            <consortium name="US DOE Joint Genome Institute (JGI-PGF)"/>
            <person name="Walter F."/>
            <person name="Albersmeier A."/>
            <person name="Kalinowski J."/>
            <person name="Ruckert C."/>
        </authorList>
    </citation>
    <scope>NUCLEOTIDE SEQUENCE</scope>
    <source>
        <strain evidence="2">CGMCC 1.12360</strain>
    </source>
</reference>
<keyword evidence="1" id="KW-0732">Signal</keyword>
<dbReference type="CDD" id="cd13440">
    <property type="entry name" value="CamS_repeat_2"/>
    <property type="match status" value="1"/>
</dbReference>
<dbReference type="CDD" id="cd13441">
    <property type="entry name" value="CamS_repeat_1"/>
    <property type="match status" value="1"/>
</dbReference>
<dbReference type="AlphaFoldDB" id="A0A8J2ZS15"/>
<name>A0A8J2ZS15_9BACI</name>
<reference evidence="2" key="2">
    <citation type="submission" date="2020-09" db="EMBL/GenBank/DDBJ databases">
        <authorList>
            <person name="Sun Q."/>
            <person name="Zhou Y."/>
        </authorList>
    </citation>
    <scope>NUCLEOTIDE SEQUENCE</scope>
    <source>
        <strain evidence="2">CGMCC 1.12360</strain>
    </source>
</reference>
<dbReference type="EMBL" id="BMEV01000016">
    <property type="protein sequence ID" value="GGH73706.1"/>
    <property type="molecule type" value="Genomic_DNA"/>
</dbReference>
<dbReference type="InterPro" id="IPR011426">
    <property type="entry name" value="CamS"/>
</dbReference>
<dbReference type="Pfam" id="PF07537">
    <property type="entry name" value="CamS"/>
    <property type="match status" value="1"/>
</dbReference>
<dbReference type="Proteomes" id="UP000602050">
    <property type="component" value="Unassembled WGS sequence"/>
</dbReference>